<feature type="compositionally biased region" description="Basic residues" evidence="2">
    <location>
        <begin position="1398"/>
        <end position="1412"/>
    </location>
</feature>
<feature type="region of interest" description="Disordered" evidence="2">
    <location>
        <begin position="1351"/>
        <end position="1412"/>
    </location>
</feature>
<feature type="region of interest" description="Disordered" evidence="2">
    <location>
        <begin position="661"/>
        <end position="726"/>
    </location>
</feature>
<dbReference type="InterPro" id="IPR011989">
    <property type="entry name" value="ARM-like"/>
</dbReference>
<evidence type="ECO:0000259" key="3">
    <source>
        <dbReference type="PROSITE" id="PS51232"/>
    </source>
</evidence>
<feature type="region of interest" description="Disordered" evidence="2">
    <location>
        <begin position="508"/>
        <end position="561"/>
    </location>
</feature>
<evidence type="ECO:0000256" key="2">
    <source>
        <dbReference type="SAM" id="MobiDB-lite"/>
    </source>
</evidence>
<dbReference type="PANTHER" id="PTHR45920">
    <property type="entry name" value="FORMIN HOMOLOGY 2 DOMAIN CONTAINING, ISOFORM I"/>
    <property type="match status" value="1"/>
</dbReference>
<keyword evidence="6" id="KW-1185">Reference proteome</keyword>
<feature type="compositionally biased region" description="Pro residues" evidence="2">
    <location>
        <begin position="826"/>
        <end position="890"/>
    </location>
</feature>
<accession>A0AAV1EN22</accession>
<dbReference type="PANTHER" id="PTHR45920:SF2">
    <property type="entry name" value="FH1_FH2 DOMAIN-CONTAINING PROTEIN 1"/>
    <property type="match status" value="1"/>
</dbReference>
<dbReference type="GO" id="GO:0005856">
    <property type="term" value="C:cytoskeleton"/>
    <property type="evidence" value="ECO:0007669"/>
    <property type="project" value="TreeGrafter"/>
</dbReference>
<dbReference type="InterPro" id="IPR014768">
    <property type="entry name" value="GBD/FH3_dom"/>
</dbReference>
<feature type="compositionally biased region" description="Polar residues" evidence="2">
    <location>
        <begin position="525"/>
        <end position="555"/>
    </location>
</feature>
<name>A0AAV1EN22_XYRNO</name>
<dbReference type="Pfam" id="PF18382">
    <property type="entry name" value="Formin_GBD_N"/>
    <property type="match status" value="1"/>
</dbReference>
<dbReference type="InterPro" id="IPR041387">
    <property type="entry name" value="FHOD1_GBD_N"/>
</dbReference>
<dbReference type="PROSITE" id="PS51232">
    <property type="entry name" value="GBD_FH3"/>
    <property type="match status" value="1"/>
</dbReference>
<dbReference type="Pfam" id="PF24959">
    <property type="entry name" value="FH3_FHOD1-3"/>
    <property type="match status" value="1"/>
</dbReference>
<evidence type="ECO:0000313" key="6">
    <source>
        <dbReference type="Proteomes" id="UP001178508"/>
    </source>
</evidence>
<dbReference type="SUPFAM" id="SSF101447">
    <property type="entry name" value="Formin homology 2 domain (FH2 domain)"/>
    <property type="match status" value="1"/>
</dbReference>
<dbReference type="InterPro" id="IPR042201">
    <property type="entry name" value="FH2_Formin_sf"/>
</dbReference>
<dbReference type="FunFam" id="1.25.10.10:FF:000056">
    <property type="entry name" value="FH1/FH2 domain-containing protein 3 isoform X1"/>
    <property type="match status" value="1"/>
</dbReference>
<protein>
    <submittedName>
        <fullName evidence="5">FH1/FH2 domain-containing protein 1 isoform X3</fullName>
    </submittedName>
</protein>
<dbReference type="InterPro" id="IPR016024">
    <property type="entry name" value="ARM-type_fold"/>
</dbReference>
<feature type="region of interest" description="Disordered" evidence="2">
    <location>
        <begin position="812"/>
        <end position="903"/>
    </location>
</feature>
<feature type="compositionally biased region" description="Basic and acidic residues" evidence="2">
    <location>
        <begin position="328"/>
        <end position="351"/>
    </location>
</feature>
<feature type="compositionally biased region" description="Low complexity" evidence="2">
    <location>
        <begin position="448"/>
        <end position="464"/>
    </location>
</feature>
<dbReference type="PROSITE" id="PS51444">
    <property type="entry name" value="FH2"/>
    <property type="match status" value="1"/>
</dbReference>
<keyword evidence="1" id="KW-0009">Actin-binding</keyword>
<dbReference type="SMART" id="SM00498">
    <property type="entry name" value="FH2"/>
    <property type="match status" value="1"/>
</dbReference>
<evidence type="ECO:0000259" key="4">
    <source>
        <dbReference type="PROSITE" id="PS51444"/>
    </source>
</evidence>
<gene>
    <name evidence="5" type="ORF">XNOV1_A013647</name>
</gene>
<feature type="compositionally biased region" description="Low complexity" evidence="2">
    <location>
        <begin position="661"/>
        <end position="677"/>
    </location>
</feature>
<dbReference type="Gene3D" id="1.25.10.10">
    <property type="entry name" value="Leucine-rich Repeat Variant"/>
    <property type="match status" value="1"/>
</dbReference>
<evidence type="ECO:0000256" key="1">
    <source>
        <dbReference type="ARBA" id="ARBA00023203"/>
    </source>
</evidence>
<dbReference type="Proteomes" id="UP001178508">
    <property type="component" value="Chromosome 1"/>
</dbReference>
<feature type="region of interest" description="Disordered" evidence="2">
    <location>
        <begin position="1277"/>
        <end position="1323"/>
    </location>
</feature>
<dbReference type="InterPro" id="IPR056771">
    <property type="entry name" value="FH3_FHOD1-3-like"/>
</dbReference>
<feature type="domain" description="GBD/FH3" evidence="3">
    <location>
        <begin position="28"/>
        <end position="419"/>
    </location>
</feature>
<evidence type="ECO:0000313" key="5">
    <source>
        <dbReference type="EMBL" id="CAJ1049996.1"/>
    </source>
</evidence>
<dbReference type="GO" id="GO:0030866">
    <property type="term" value="P:cortical actin cytoskeleton organization"/>
    <property type="evidence" value="ECO:0007669"/>
    <property type="project" value="TreeGrafter"/>
</dbReference>
<feature type="region of interest" description="Disordered" evidence="2">
    <location>
        <begin position="748"/>
        <end position="781"/>
    </location>
</feature>
<sequence length="1436" mass="157697">MASIICRVQYLEDSDPFICTNFPEPRRPPTVNIEENLPLSEQIAGIHNLLEAPLKLEECALQLAPNGNYLDLDSSMAEQRDELENFYEDLAKGKKPILILRTQLSVRVHSILEKLYNSQGPELRRSLFSLKQLFQDDKDLVPEFVASEGLTCFIKVGAEADTNYQNYILRALSQIMLFVDGMNGVINHNETVQWLYTLTGSLSRLVVKTALKLLIVFVEYAESNSPLLINAVNTVDGKRGVKPWAYLMEVLEERNGTDTELLMFAMTLINKTLAVLPDQDSFYDLTDSLEQLGMETIIFKHMNNRATEPDLRAQFAIYEAALKYEDGDMDDSSPHLRKERRKMAAGDQEGRKSRRTSTQNLPDILSSPAGISPCASPTPTAFLSPSTENTTFTPTFSPSGSPTPTSFLPASRENRLPSPVISPAVSPAVSSPSPTAGLGSRASSPLTSDPGSPASSPSGSQRGSPLPPHMSSNGTIVTEPDAKSPSRSFLSHHMSALGLGRKSRLFSKTSSISEEPSAACRSVTPRLTYQEKSSQSNQEQPVKTESKTSFNSDECNVNPDKPVLRRFEDTFLRSLAATQWEKKRRSKNLSQSRQSTSDDLITPKSAEEPGGEESSERVPSPSSLDSNGHSDSQNDPATGIQRQCSTLSNDRKFLLDMLYSKTSPSAPLSPTAAAAPDTTEEEGNFTPGGDLGGRGRVLERLSSFNARSAEPAVPTESSASRRAELEGLEGSAQAALARLADYQKNRKLRQQSSVDVENQARRPDTAQTTPLGPGVPSDAWEQLQPSASSLRIKDLDFSDLLDEEDIDVLDMDTFDSSSSSTCYSGLPPPAPPPPPGMAGIPPAPPPPPPPPGLPGAPPPPPPPPPLPGGLAPPPPPPPPPPGAPPPPPFSTSPGAPSQKKKKTVKLFWKELKQADGPQKCRFGRGTVWASLDKVVVDTTRLEHLFESKAKELPVAKKGPETKRSEILVLDPKRSNAINIGMTVLPAVHVIRTAILNFDEFAITKEGIEKILTMVPTDEEKQKIQEAQLANPDVPLGTAEQFLFSLASISALTPRLQLWAFKLNYEALEKEIAEPLFDLKLGMEQLASNLTFRRILATLLAIGNFLNSSNAKGFELGYLEKVVEVKDTVHRQTLLHHTCSQVVENYPESSDVYSEIPAITRSAKVDFELLSENLVQLERRCKASWDNLKVVAKHETKAVLKNKMTDFLKDCTQRIIILKVVHRRVINRFHSFLLFLGQPSSSVRDIKVTSFCRIISEFSLEYRTTRERVLTLKRKRAAHRERTKTRGKMITETEKFSGAVPQDESSSPISMATEVEPGQEEEHENMKNLLISGRNSLPADQGGLRRSRAVRSLGSVNPSQMSVARDDGPSPQDDATDEIMDRLVKSVTQNPSDRPSSPKTRKRSRVNRKSLRRTLKSGLSLDVVQALGLNNKTADKV</sequence>
<feature type="compositionally biased region" description="Polar residues" evidence="2">
    <location>
        <begin position="588"/>
        <end position="599"/>
    </location>
</feature>
<dbReference type="GO" id="GO:0051015">
    <property type="term" value="F:actin filament binding"/>
    <property type="evidence" value="ECO:0007669"/>
    <property type="project" value="TreeGrafter"/>
</dbReference>
<feature type="compositionally biased region" description="Low complexity" evidence="2">
    <location>
        <begin position="417"/>
        <end position="434"/>
    </location>
</feature>
<dbReference type="GO" id="GO:0005737">
    <property type="term" value="C:cytoplasm"/>
    <property type="evidence" value="ECO:0007669"/>
    <property type="project" value="TreeGrafter"/>
</dbReference>
<feature type="compositionally biased region" description="Polar residues" evidence="2">
    <location>
        <begin position="624"/>
        <end position="645"/>
    </location>
</feature>
<feature type="region of interest" description="Disordered" evidence="2">
    <location>
        <begin position="580"/>
        <end position="645"/>
    </location>
</feature>
<feature type="domain" description="FH2" evidence="4">
    <location>
        <begin position="893"/>
        <end position="1287"/>
    </location>
</feature>
<dbReference type="EMBL" id="OY660864">
    <property type="protein sequence ID" value="CAJ1049996.1"/>
    <property type="molecule type" value="Genomic_DNA"/>
</dbReference>
<organism evidence="5 6">
    <name type="scientific">Xyrichtys novacula</name>
    <name type="common">Pearly razorfish</name>
    <name type="synonym">Hemipteronotus novacula</name>
    <dbReference type="NCBI Taxonomy" id="13765"/>
    <lineage>
        <taxon>Eukaryota</taxon>
        <taxon>Metazoa</taxon>
        <taxon>Chordata</taxon>
        <taxon>Craniata</taxon>
        <taxon>Vertebrata</taxon>
        <taxon>Euteleostomi</taxon>
        <taxon>Actinopterygii</taxon>
        <taxon>Neopterygii</taxon>
        <taxon>Teleostei</taxon>
        <taxon>Neoteleostei</taxon>
        <taxon>Acanthomorphata</taxon>
        <taxon>Eupercaria</taxon>
        <taxon>Labriformes</taxon>
        <taxon>Labridae</taxon>
        <taxon>Xyrichtys</taxon>
    </lineage>
</organism>
<dbReference type="SUPFAM" id="SSF81995">
    <property type="entry name" value="beta-sandwich domain of Sec23/24"/>
    <property type="match status" value="1"/>
</dbReference>
<feature type="compositionally biased region" description="Basic residues" evidence="2">
    <location>
        <begin position="1277"/>
        <end position="1286"/>
    </location>
</feature>
<feature type="compositionally biased region" description="Low complexity" evidence="2">
    <location>
        <begin position="384"/>
        <end position="409"/>
    </location>
</feature>
<feature type="region of interest" description="Disordered" evidence="2">
    <location>
        <begin position="328"/>
        <end position="489"/>
    </location>
</feature>
<proteinExistence type="predicted"/>
<reference evidence="5" key="1">
    <citation type="submission" date="2023-08" db="EMBL/GenBank/DDBJ databases">
        <authorList>
            <person name="Alioto T."/>
            <person name="Alioto T."/>
            <person name="Gomez Garrido J."/>
        </authorList>
    </citation>
    <scope>NUCLEOTIDE SEQUENCE</scope>
</reference>
<dbReference type="InterPro" id="IPR015425">
    <property type="entry name" value="FH2_Formin"/>
</dbReference>
<dbReference type="SUPFAM" id="SSF48371">
    <property type="entry name" value="ARM repeat"/>
    <property type="match status" value="1"/>
</dbReference>
<dbReference type="Gene3D" id="1.20.58.2220">
    <property type="entry name" value="Formin, FH2 domain"/>
    <property type="match status" value="1"/>
</dbReference>
<dbReference type="Pfam" id="PF02181">
    <property type="entry name" value="FH2"/>
    <property type="match status" value="1"/>
</dbReference>